<dbReference type="InterPro" id="IPR050301">
    <property type="entry name" value="NTE"/>
</dbReference>
<comment type="similarity">
    <text evidence="1">Belongs to the NTE family.</text>
</comment>
<feature type="active site" description="Proton acceptor" evidence="10">
    <location>
        <position position="712"/>
    </location>
</feature>
<evidence type="ECO:0000256" key="2">
    <source>
        <dbReference type="ARBA" id="ARBA00013274"/>
    </source>
</evidence>
<dbReference type="PROSITE" id="PS50042">
    <property type="entry name" value="CNMP_BINDING_3"/>
    <property type="match status" value="1"/>
</dbReference>
<evidence type="ECO:0000256" key="6">
    <source>
        <dbReference type="ARBA" id="ARBA00022963"/>
    </source>
</evidence>
<evidence type="ECO:0000256" key="3">
    <source>
        <dbReference type="ARBA" id="ARBA00018317"/>
    </source>
</evidence>
<dbReference type="Gene3D" id="3.40.1090.10">
    <property type="entry name" value="Cytosolic phospholipase A2 catalytic domain"/>
    <property type="match status" value="2"/>
</dbReference>
<dbReference type="EMBL" id="JPQZ01000031">
    <property type="protein sequence ID" value="KKO75129.1"/>
    <property type="molecule type" value="Genomic_DNA"/>
</dbReference>
<feature type="short sequence motif" description="GXSXG" evidence="10">
    <location>
        <begin position="592"/>
        <end position="596"/>
    </location>
</feature>
<dbReference type="Gene3D" id="2.60.120.10">
    <property type="entry name" value="Jelly Rolls"/>
    <property type="match status" value="2"/>
</dbReference>
<dbReference type="InterPro" id="IPR016035">
    <property type="entry name" value="Acyl_Trfase/lysoPLipase"/>
</dbReference>
<dbReference type="VEuPathDB" id="MicrosporidiaDB:NCER_100628"/>
<dbReference type="SUPFAM" id="SSF51206">
    <property type="entry name" value="cAMP-binding domain-like"/>
    <property type="match status" value="2"/>
</dbReference>
<dbReference type="EC" id="3.1.1.5" evidence="2"/>
<accession>A0A0F9ZBT7</accession>
<evidence type="ECO:0000256" key="8">
    <source>
        <dbReference type="ARBA" id="ARBA00032944"/>
    </source>
</evidence>
<dbReference type="PANTHER" id="PTHR14226">
    <property type="entry name" value="NEUROPATHY TARGET ESTERASE/SWISS CHEESE D.MELANOGASTER"/>
    <property type="match status" value="1"/>
</dbReference>
<dbReference type="InterPro" id="IPR018490">
    <property type="entry name" value="cNMP-bd_dom_sf"/>
</dbReference>
<dbReference type="PROSITE" id="PS51635">
    <property type="entry name" value="PNPLA"/>
    <property type="match status" value="1"/>
</dbReference>
<gene>
    <name evidence="13" type="ORF">AAJ76_3100020143</name>
</gene>
<dbReference type="GO" id="GO:0016042">
    <property type="term" value="P:lipid catabolic process"/>
    <property type="evidence" value="ECO:0007669"/>
    <property type="project" value="UniProtKB-UniRule"/>
</dbReference>
<dbReference type="PANTHER" id="PTHR14226:SF29">
    <property type="entry name" value="NEUROPATHY TARGET ESTERASE SWS"/>
    <property type="match status" value="1"/>
</dbReference>
<dbReference type="Pfam" id="PF01734">
    <property type="entry name" value="Patatin"/>
    <property type="match status" value="1"/>
</dbReference>
<evidence type="ECO:0000313" key="13">
    <source>
        <dbReference type="EMBL" id="KKO75129.1"/>
    </source>
</evidence>
<dbReference type="InterPro" id="IPR014710">
    <property type="entry name" value="RmlC-like_jellyroll"/>
</dbReference>
<evidence type="ECO:0000259" key="11">
    <source>
        <dbReference type="PROSITE" id="PS50042"/>
    </source>
</evidence>
<dbReference type="OrthoDB" id="421051at2759"/>
<name>A0A0F9ZBT7_9MICR</name>
<evidence type="ECO:0000256" key="1">
    <source>
        <dbReference type="ARBA" id="ARBA00006636"/>
    </source>
</evidence>
<evidence type="ECO:0000259" key="12">
    <source>
        <dbReference type="PROSITE" id="PS51635"/>
    </source>
</evidence>
<dbReference type="AlphaFoldDB" id="A0A0F9ZBT7"/>
<feature type="short sequence motif" description="DGA/G" evidence="10">
    <location>
        <begin position="712"/>
        <end position="714"/>
    </location>
</feature>
<evidence type="ECO:0000256" key="10">
    <source>
        <dbReference type="PROSITE-ProRule" id="PRU01161"/>
    </source>
</evidence>
<evidence type="ECO:0000256" key="4">
    <source>
        <dbReference type="ARBA" id="ARBA00019324"/>
    </source>
</evidence>
<dbReference type="Proteomes" id="UP000034350">
    <property type="component" value="Unassembled WGS sequence"/>
</dbReference>
<keyword evidence="14" id="KW-1185">Reference proteome</keyword>
<evidence type="ECO:0000313" key="14">
    <source>
        <dbReference type="Proteomes" id="UP000034350"/>
    </source>
</evidence>
<sequence>MFLYIFIFIVTSILILKRIITKRKKHTYTHKDHFTTKESLKYIQPTENVPYLKYTKDLKYDIIKLNTGETINKSEMFFIEKGSVIITHEEKFVCKKQQNDFYFYALDFFGINKENVHIIANEPCVIWKIDKSKINTFVLLTSIKKKVIDVLVEQFDYPDLFIENELELNKLFFTDKVNRKFQLQHFMLNILNFKKNFSMYTKVLSYTNNEVIKKKEIYMENLFLIEEGTIHLKYNDKVFYCREGNIFGYFSLFFNCYRKIEIKCEEPVILKAISYEYLIRSGLDLQNFRLEYLKNFCTIIHYIDLCTDWRIFRINDTIANSEFCQTEAFKKIIYLNEGSLQKKDNTLIVKRLSDIIYIDEYIIRHMLHFDINFYKKLHKKTGISKNNKIVSVLPNNNDTNIRLFSKRLKASIGKDCLLLDKKDFFLSFDISEELRVSEFLNRLSRTHSLILINVENKFSRLAKFLHEFSDVVLVVGYGWDINFNTTFYNDKNSETDKNFYTNVEFVKLYEQKPTQKSKPRNDNNLNCLKIHNILSPNKTILFSSKDYDRLSRYLMNKRIGLVLSGGGARGIAHIGVIQALEEENIPIDIIGGSSMGAFIGALYCKECDNGFVFLKAKQFCSRANSLLRVFLDLTFPLMSLFRGETLNNGLKKIFKNDLIQNLWIEYFCVTTNLFTNEEEVHISGLAWKFIRASMGLCGYVPPIIDSKGYLVDGGYLNNVPADIMLNMNVSKIIAVDVGTIEENDYDEHEECFNGFVGLIHKFFDVRKYITMQEIQYRLSFLTSEKKLKALEKNNQVFVMRPELEDIHTMDFKKFDKIVATGYSSAKKILKEWKSNGIFDTHFNQNKNKLRRRRYSV</sequence>
<dbReference type="RefSeq" id="XP_024330871.1">
    <property type="nucleotide sequence ID" value="XM_024475143.1"/>
</dbReference>
<feature type="active site" description="Nucleophile" evidence="10">
    <location>
        <position position="594"/>
    </location>
</feature>
<evidence type="ECO:0000256" key="5">
    <source>
        <dbReference type="ARBA" id="ARBA00022801"/>
    </source>
</evidence>
<keyword evidence="6 10" id="KW-0442">Lipid degradation</keyword>
<dbReference type="VEuPathDB" id="MicrosporidiaDB:AAJ76_3100020143"/>
<comment type="caution">
    <text evidence="13">The sequence shown here is derived from an EMBL/GenBank/DDBJ whole genome shotgun (WGS) entry which is preliminary data.</text>
</comment>
<protein>
    <recommendedName>
        <fullName evidence="3">Lysophospholipase NTE1</fullName>
        <ecNumber evidence="2">3.1.1.5</ecNumber>
    </recommendedName>
    <alternativeName>
        <fullName evidence="9">Intracellular phospholipase B</fullName>
    </alternativeName>
    <alternativeName>
        <fullName evidence="4">Lysophospholipase nte1</fullName>
    </alternativeName>
    <alternativeName>
        <fullName evidence="8">Neuropathy target esterase homolog</fullName>
    </alternativeName>
</protein>
<evidence type="ECO:0000256" key="9">
    <source>
        <dbReference type="ARBA" id="ARBA00033005"/>
    </source>
</evidence>
<dbReference type="OMA" id="TINCEEC"/>
<reference evidence="13 14" key="1">
    <citation type="journal article" date="2015" name="Environ. Microbiol.">
        <title>Genome analyses suggest the presence of polyploidy and recent human-driven expansions in eight global populations of the honeybee pathogen Nosema ceranae.</title>
        <authorList>
            <person name="Pelin A."/>
            <person name="Selman M."/>
            <person name="Aris-Brosou S."/>
            <person name="Farinelli L."/>
            <person name="Corradi N."/>
        </authorList>
    </citation>
    <scope>NUCLEOTIDE SEQUENCE [LARGE SCALE GENOMIC DNA]</scope>
    <source>
        <strain evidence="13 14">PA08 1199</strain>
    </source>
</reference>
<dbReference type="InterPro" id="IPR002641">
    <property type="entry name" value="PNPLA_dom"/>
</dbReference>
<keyword evidence="5 10" id="KW-0378">Hydrolase</keyword>
<feature type="short sequence motif" description="GXGXXG" evidence="10">
    <location>
        <begin position="565"/>
        <end position="570"/>
    </location>
</feature>
<dbReference type="GeneID" id="36320076"/>
<dbReference type="GO" id="GO:0004622">
    <property type="term" value="F:phosphatidylcholine lysophospholipase activity"/>
    <property type="evidence" value="ECO:0007669"/>
    <property type="project" value="UniProtKB-EC"/>
</dbReference>
<dbReference type="GO" id="GO:0046486">
    <property type="term" value="P:glycerolipid metabolic process"/>
    <property type="evidence" value="ECO:0007669"/>
    <property type="project" value="UniProtKB-ARBA"/>
</dbReference>
<proteinExistence type="inferred from homology"/>
<feature type="domain" description="Cyclic nucleotide-binding" evidence="11">
    <location>
        <begin position="206"/>
        <end position="280"/>
    </location>
</feature>
<dbReference type="SUPFAM" id="SSF52151">
    <property type="entry name" value="FabD/lysophospholipase-like"/>
    <property type="match status" value="1"/>
</dbReference>
<keyword evidence="7 10" id="KW-0443">Lipid metabolism</keyword>
<dbReference type="InterPro" id="IPR000595">
    <property type="entry name" value="cNMP-bd_dom"/>
</dbReference>
<feature type="domain" description="PNPLA" evidence="12">
    <location>
        <begin position="561"/>
        <end position="725"/>
    </location>
</feature>
<evidence type="ECO:0000256" key="7">
    <source>
        <dbReference type="ARBA" id="ARBA00023098"/>
    </source>
</evidence>
<organism evidence="13 14">
    <name type="scientific">Vairimorpha ceranae</name>
    <dbReference type="NCBI Taxonomy" id="40302"/>
    <lineage>
        <taxon>Eukaryota</taxon>
        <taxon>Fungi</taxon>
        <taxon>Fungi incertae sedis</taxon>
        <taxon>Microsporidia</taxon>
        <taxon>Nosematidae</taxon>
        <taxon>Vairimorpha</taxon>
    </lineage>
</organism>